<dbReference type="InterPro" id="IPR013083">
    <property type="entry name" value="Znf_RING/FYVE/PHD"/>
</dbReference>
<dbReference type="InterPro" id="IPR052085">
    <property type="entry name" value="WD-SAM-U-box"/>
</dbReference>
<dbReference type="InParanoid" id="A0A6I8U1M1"/>
<evidence type="ECO:0000313" key="6">
    <source>
        <dbReference type="Proteomes" id="UP000008820"/>
    </source>
</evidence>
<feature type="repeat" description="WD" evidence="3">
    <location>
        <begin position="12"/>
        <end position="42"/>
    </location>
</feature>
<dbReference type="Proteomes" id="UP000008820">
    <property type="component" value="Chromosome 2"/>
</dbReference>
<dbReference type="InterPro" id="IPR019775">
    <property type="entry name" value="WD40_repeat_CS"/>
</dbReference>
<dbReference type="Gene3D" id="3.30.40.10">
    <property type="entry name" value="Zinc/RING finger domain, C3HC4 (zinc finger)"/>
    <property type="match status" value="1"/>
</dbReference>
<proteinExistence type="predicted"/>
<feature type="repeat" description="WD" evidence="3">
    <location>
        <begin position="279"/>
        <end position="311"/>
    </location>
</feature>
<dbReference type="Gene3D" id="2.130.10.10">
    <property type="entry name" value="YVTN repeat-like/Quinoprotein amine dehydrogenase"/>
    <property type="match status" value="3"/>
</dbReference>
<dbReference type="SMART" id="SM00320">
    <property type="entry name" value="WD40"/>
    <property type="match status" value="7"/>
</dbReference>
<feature type="repeat" description="WD" evidence="3">
    <location>
        <begin position="58"/>
        <end position="99"/>
    </location>
</feature>
<keyword evidence="1 3" id="KW-0853">WD repeat</keyword>
<dbReference type="PANTHER" id="PTHR46573">
    <property type="entry name" value="WD REPEAT, SAM AND U-BOX DOMAIN-CONTAINING PROTEIN 1"/>
    <property type="match status" value="1"/>
</dbReference>
<dbReference type="CDD" id="cd16655">
    <property type="entry name" value="RING-Ubox_WDSUB1-like"/>
    <property type="match status" value="1"/>
</dbReference>
<dbReference type="InterPro" id="IPR020472">
    <property type="entry name" value="WD40_PAC1"/>
</dbReference>
<dbReference type="PRINTS" id="PR00320">
    <property type="entry name" value="GPROTEINBRPT"/>
</dbReference>
<reference evidence="5 6" key="1">
    <citation type="submission" date="2017-06" db="EMBL/GenBank/DDBJ databases">
        <title>Aedes aegypti genome working group (AGWG) sequencing and assembly.</title>
        <authorList>
            <consortium name="Aedes aegypti Genome Working Group (AGWG)"/>
            <person name="Matthews B.J."/>
        </authorList>
    </citation>
    <scope>NUCLEOTIDE SEQUENCE [LARGE SCALE GENOMIC DNA]</scope>
    <source>
        <strain evidence="5 6">LVP_AGWG</strain>
    </source>
</reference>
<dbReference type="PROSITE" id="PS50294">
    <property type="entry name" value="WD_REPEATS_REGION"/>
    <property type="match status" value="4"/>
</dbReference>
<evidence type="ECO:0000259" key="4">
    <source>
        <dbReference type="PROSITE" id="PS51698"/>
    </source>
</evidence>
<dbReference type="PROSITE" id="PS51698">
    <property type="entry name" value="U_BOX"/>
    <property type="match status" value="1"/>
</dbReference>
<dbReference type="GO" id="GO:0016567">
    <property type="term" value="P:protein ubiquitination"/>
    <property type="evidence" value="ECO:0007669"/>
    <property type="project" value="InterPro"/>
</dbReference>
<evidence type="ECO:0000256" key="1">
    <source>
        <dbReference type="ARBA" id="ARBA00022574"/>
    </source>
</evidence>
<dbReference type="SMART" id="SM00504">
    <property type="entry name" value="Ubox"/>
    <property type="match status" value="1"/>
</dbReference>
<dbReference type="SUPFAM" id="SSF57850">
    <property type="entry name" value="RING/U-box"/>
    <property type="match status" value="1"/>
</dbReference>
<gene>
    <name evidence="5" type="primary">110675803</name>
</gene>
<sequence length="456" mass="50075">MSGSRTKILQKLRSHSSDVTSVDFFGNSLLATGSSDKTVRVWRWVAGNGFCEEPFSPLLGHKYGVTSVRVSPKGAVLASASVDGTVMLWNLATGEETNVLTQEAGEAIRACIFSPNGASIVSSDDSGCICVWGQDKSLKRHMKIHDEAIHTMAFSSDSSILLTACTLGNIRFYAVEDDFEADITKPDCSIDAAHDMGVLSADFCKVVHTDPADNFSIIYTVATCGTDHFIKIWRIFYIPANVDRSRKSRLIPATPQEHFAGQSTIYSTAVMNASCVQTIAAHGSSVTCVRFNSTGTLLISSSLDKTIKIWNQQGTCIKTLSEHSRYVNCLAINGDSTVIASGSNDRSVIIWDLTNNLTIDSHITGIRSLLFKLASKTTDIPLEFICPITHEIMREPVYAEDGFTYERSAIEEWFGREKIVSPMTNVELSTDELVENGKLKQKIDEYIKTLDLDSFE</sequence>
<accession>A0A6I8U1M1</accession>
<dbReference type="PROSITE" id="PS00678">
    <property type="entry name" value="WD_REPEATS_1"/>
    <property type="match status" value="2"/>
</dbReference>
<feature type="domain" description="U-box" evidence="4">
    <location>
        <begin position="379"/>
        <end position="453"/>
    </location>
</feature>
<dbReference type="InterPro" id="IPR001680">
    <property type="entry name" value="WD40_rpt"/>
</dbReference>
<feature type="repeat" description="WD" evidence="3">
    <location>
        <begin position="320"/>
        <end position="361"/>
    </location>
</feature>
<dbReference type="EnsemblMetazoa" id="AAEL023679-RA">
    <property type="protein sequence ID" value="AAEL023679-PA"/>
    <property type="gene ID" value="AAEL023679"/>
</dbReference>
<dbReference type="Pfam" id="PF00400">
    <property type="entry name" value="WD40"/>
    <property type="match status" value="6"/>
</dbReference>
<reference evidence="5" key="2">
    <citation type="submission" date="2020-05" db="UniProtKB">
        <authorList>
            <consortium name="EnsemblMetazoa"/>
        </authorList>
    </citation>
    <scope>IDENTIFICATION</scope>
    <source>
        <strain evidence="5">LVP_AGWG</strain>
    </source>
</reference>
<protein>
    <recommendedName>
        <fullName evidence="4">U-box domain-containing protein</fullName>
    </recommendedName>
</protein>
<dbReference type="InterPro" id="IPR015943">
    <property type="entry name" value="WD40/YVTN_repeat-like_dom_sf"/>
</dbReference>
<dbReference type="GO" id="GO:0004842">
    <property type="term" value="F:ubiquitin-protein transferase activity"/>
    <property type="evidence" value="ECO:0007669"/>
    <property type="project" value="InterPro"/>
</dbReference>
<name>A0A6I8U1M1_AEDAE</name>
<dbReference type="OrthoDB" id="10064100at2759"/>
<keyword evidence="2" id="KW-0677">Repeat</keyword>
<dbReference type="AlphaFoldDB" id="A0A6I8U1M1"/>
<evidence type="ECO:0000313" key="5">
    <source>
        <dbReference type="EnsemblMetazoa" id="AAEL023679-PC"/>
    </source>
</evidence>
<dbReference type="SUPFAM" id="SSF50978">
    <property type="entry name" value="WD40 repeat-like"/>
    <property type="match status" value="1"/>
</dbReference>
<dbReference type="InterPro" id="IPR003613">
    <property type="entry name" value="Ubox_domain"/>
</dbReference>
<dbReference type="PANTHER" id="PTHR46573:SF1">
    <property type="entry name" value="WD REPEAT, SAM AND U-BOX DOMAIN-CONTAINING PROTEIN 1"/>
    <property type="match status" value="1"/>
</dbReference>
<dbReference type="CDD" id="cd00200">
    <property type="entry name" value="WD40"/>
    <property type="match status" value="1"/>
</dbReference>
<evidence type="ECO:0000256" key="3">
    <source>
        <dbReference type="PROSITE-ProRule" id="PRU00221"/>
    </source>
</evidence>
<organism evidence="5 6">
    <name type="scientific">Aedes aegypti</name>
    <name type="common">Yellowfever mosquito</name>
    <name type="synonym">Culex aegypti</name>
    <dbReference type="NCBI Taxonomy" id="7159"/>
    <lineage>
        <taxon>Eukaryota</taxon>
        <taxon>Metazoa</taxon>
        <taxon>Ecdysozoa</taxon>
        <taxon>Arthropoda</taxon>
        <taxon>Hexapoda</taxon>
        <taxon>Insecta</taxon>
        <taxon>Pterygota</taxon>
        <taxon>Neoptera</taxon>
        <taxon>Endopterygota</taxon>
        <taxon>Diptera</taxon>
        <taxon>Nematocera</taxon>
        <taxon>Culicoidea</taxon>
        <taxon>Culicidae</taxon>
        <taxon>Culicinae</taxon>
        <taxon>Aedini</taxon>
        <taxon>Aedes</taxon>
        <taxon>Stegomyia</taxon>
    </lineage>
</organism>
<dbReference type="EnsemblMetazoa" id="AAEL023679-RC">
    <property type="protein sequence ID" value="AAEL023679-PC"/>
    <property type="gene ID" value="AAEL023679"/>
</dbReference>
<dbReference type="InterPro" id="IPR036322">
    <property type="entry name" value="WD40_repeat_dom_sf"/>
</dbReference>
<dbReference type="Pfam" id="PF04564">
    <property type="entry name" value="U-box"/>
    <property type="match status" value="1"/>
</dbReference>
<keyword evidence="6" id="KW-1185">Reference proteome</keyword>
<dbReference type="PROSITE" id="PS50082">
    <property type="entry name" value="WD_REPEATS_2"/>
    <property type="match status" value="4"/>
</dbReference>
<evidence type="ECO:0000256" key="2">
    <source>
        <dbReference type="ARBA" id="ARBA00022737"/>
    </source>
</evidence>